<comment type="function">
    <text evidence="2">Transfers an acetyl group from acetyl-CoA to L-homoserine, forming acetyl-L-homoserine.</text>
</comment>
<keyword evidence="7" id="KW-1185">Reference proteome</keyword>
<feature type="active site" description="Nucleophile" evidence="2 3">
    <location>
        <position position="164"/>
    </location>
</feature>
<dbReference type="PANTHER" id="PTHR32268:SF11">
    <property type="entry name" value="HOMOSERINE O-ACETYLTRANSFERASE"/>
    <property type="match status" value="1"/>
</dbReference>
<gene>
    <name evidence="2" type="primary">metXA</name>
    <name evidence="6" type="ORF">FHX50_000529</name>
</gene>
<keyword evidence="2" id="KW-0963">Cytoplasm</keyword>
<dbReference type="EC" id="2.3.1.31" evidence="2"/>
<feature type="active site" evidence="2 3">
    <location>
        <position position="360"/>
    </location>
</feature>
<dbReference type="NCBIfam" id="NF001209">
    <property type="entry name" value="PRK00175.1"/>
    <property type="match status" value="1"/>
</dbReference>
<dbReference type="PIRSF" id="PIRSF000443">
    <property type="entry name" value="Homoser_Ac_trans"/>
    <property type="match status" value="1"/>
</dbReference>
<dbReference type="Proteomes" id="UP000568050">
    <property type="component" value="Unassembled WGS sequence"/>
</dbReference>
<evidence type="ECO:0000259" key="5">
    <source>
        <dbReference type="Pfam" id="PF00561"/>
    </source>
</evidence>
<feature type="binding site" evidence="2">
    <location>
        <position position="236"/>
    </location>
    <ligand>
        <name>substrate</name>
    </ligand>
</feature>
<dbReference type="RefSeq" id="WP_246370635.1">
    <property type="nucleotide sequence ID" value="NZ_CBCSFZ010000005.1"/>
</dbReference>
<evidence type="ECO:0000256" key="2">
    <source>
        <dbReference type="HAMAP-Rule" id="MF_00296"/>
    </source>
</evidence>
<reference evidence="6 7" key="1">
    <citation type="submission" date="2020-08" db="EMBL/GenBank/DDBJ databases">
        <title>Sequencing the genomes of 1000 actinobacteria strains.</title>
        <authorList>
            <person name="Klenk H.-P."/>
        </authorList>
    </citation>
    <scope>NUCLEOTIDE SEQUENCE [LARGE SCALE GENOMIC DNA]</scope>
    <source>
        <strain evidence="6 7">DSM 23040</strain>
    </source>
</reference>
<comment type="pathway">
    <text evidence="2">Amino-acid biosynthesis; L-methionine biosynthesis via de novo pathway; O-acetyl-L-homoserine from L-homoserine: step 1/1.</text>
</comment>
<dbReference type="HAMAP" id="MF_00296">
    <property type="entry name" value="MetX_acyltransf"/>
    <property type="match status" value="1"/>
</dbReference>
<dbReference type="UniPathway" id="UPA00051">
    <property type="reaction ID" value="UER00074"/>
</dbReference>
<feature type="active site" evidence="2 3">
    <location>
        <position position="331"/>
    </location>
</feature>
<dbReference type="GO" id="GO:0009086">
    <property type="term" value="P:methionine biosynthetic process"/>
    <property type="evidence" value="ECO:0007669"/>
    <property type="project" value="UniProtKB-UniRule"/>
</dbReference>
<name>A0A839QWA9_9MICO</name>
<dbReference type="Pfam" id="PF00561">
    <property type="entry name" value="Abhydrolase_1"/>
    <property type="match status" value="1"/>
</dbReference>
<dbReference type="GO" id="GO:0004414">
    <property type="term" value="F:homoserine O-acetyltransferase activity"/>
    <property type="evidence" value="ECO:0007669"/>
    <property type="project" value="UniProtKB-UniRule"/>
</dbReference>
<comment type="caution">
    <text evidence="6">The sequence shown here is derived from an EMBL/GenBank/DDBJ whole genome shotgun (WGS) entry which is preliminary data.</text>
</comment>
<dbReference type="Gene3D" id="3.40.50.1820">
    <property type="entry name" value="alpha/beta hydrolase"/>
    <property type="match status" value="1"/>
</dbReference>
<accession>A0A839QWA9</accession>
<dbReference type="GO" id="GO:0009092">
    <property type="term" value="P:homoserine metabolic process"/>
    <property type="evidence" value="ECO:0007669"/>
    <property type="project" value="TreeGrafter"/>
</dbReference>
<keyword evidence="1 2" id="KW-0808">Transferase</keyword>
<comment type="caution">
    <text evidence="2">Lacks conserved residue(s) required for the propagation of feature annotation.</text>
</comment>
<organism evidence="6 7">
    <name type="scientific">Helcobacillus massiliensis</name>
    <dbReference type="NCBI Taxonomy" id="521392"/>
    <lineage>
        <taxon>Bacteria</taxon>
        <taxon>Bacillati</taxon>
        <taxon>Actinomycetota</taxon>
        <taxon>Actinomycetes</taxon>
        <taxon>Micrococcales</taxon>
        <taxon>Dermabacteraceae</taxon>
        <taxon>Helcobacillus</taxon>
    </lineage>
</organism>
<dbReference type="GO" id="GO:0005737">
    <property type="term" value="C:cytoplasm"/>
    <property type="evidence" value="ECO:0007669"/>
    <property type="project" value="UniProtKB-SubCell"/>
</dbReference>
<evidence type="ECO:0000256" key="4">
    <source>
        <dbReference type="SAM" id="MobiDB-lite"/>
    </source>
</evidence>
<feature type="binding site" evidence="2">
    <location>
        <position position="361"/>
    </location>
    <ligand>
        <name>substrate</name>
    </ligand>
</feature>
<feature type="domain" description="AB hydrolase-1" evidence="5">
    <location>
        <begin position="59"/>
        <end position="365"/>
    </location>
</feature>
<evidence type="ECO:0000313" key="7">
    <source>
        <dbReference type="Proteomes" id="UP000568050"/>
    </source>
</evidence>
<dbReference type="PANTHER" id="PTHR32268">
    <property type="entry name" value="HOMOSERINE O-ACETYLTRANSFERASE"/>
    <property type="match status" value="1"/>
</dbReference>
<proteinExistence type="inferred from homology"/>
<comment type="catalytic activity">
    <reaction evidence="2">
        <text>L-homoserine + acetyl-CoA = O-acetyl-L-homoserine + CoA</text>
        <dbReference type="Rhea" id="RHEA:13701"/>
        <dbReference type="ChEBI" id="CHEBI:57287"/>
        <dbReference type="ChEBI" id="CHEBI:57288"/>
        <dbReference type="ChEBI" id="CHEBI:57476"/>
        <dbReference type="ChEBI" id="CHEBI:57716"/>
        <dbReference type="EC" id="2.3.1.31"/>
    </reaction>
</comment>
<sequence>MTAVQDRATRPTGAWLPGDPVGNRRFADLGALDLENRQRLETVRLAYETWGELNADASNAVLVLHALTGDSHVCGDAGPGHRTAGWWPHLVGPGRPIDTNRFFVIAPNILGGCQGSTGPASQAPDGAPYGSRFPHLTTRDQVAAERLLQHHLGIDAWALVIGGSMGGMRAVEWAVTHPDDVERLAVIATSARASGDVIAWNSAQIAAIEAHPGFAGGDYHHLDADSGPAAALGVARRIAHTTYRTAVELDTRFGNGPQADEDPVGTRDGRFRVTSYLDHHADKLARRFDAGSYTVLARAMSTHDVGRGRGGIPTALSRITARTLVAAVDSDRLFPVTDSQLIARHIPNADLLVIDSPAGHDGFLLDSPPLNRRVEDLLRDADGSDGEKPSAKPHPGGATAR</sequence>
<dbReference type="SUPFAM" id="SSF53474">
    <property type="entry name" value="alpha/beta-Hydrolases"/>
    <property type="match status" value="1"/>
</dbReference>
<feature type="region of interest" description="Disordered" evidence="4">
    <location>
        <begin position="377"/>
        <end position="401"/>
    </location>
</feature>
<dbReference type="InterPro" id="IPR008220">
    <property type="entry name" value="HAT_MetX-like"/>
</dbReference>
<protein>
    <recommendedName>
        <fullName evidence="2">Homoserine O-acetyltransferase</fullName>
        <shortName evidence="2">HAT</shortName>
        <ecNumber evidence="2">2.3.1.31</ecNumber>
    </recommendedName>
    <alternativeName>
        <fullName evidence="2">Homoserine transacetylase</fullName>
        <shortName evidence="2">HTA</shortName>
    </alternativeName>
</protein>
<comment type="similarity">
    <text evidence="2">Belongs to the AB hydrolase superfamily. MetX family.</text>
</comment>
<comment type="subunit">
    <text evidence="2">Homodimer.</text>
</comment>
<comment type="subcellular location">
    <subcellularLocation>
        <location evidence="2">Cytoplasm</location>
    </subcellularLocation>
</comment>
<evidence type="ECO:0000256" key="3">
    <source>
        <dbReference type="PIRSR" id="PIRSR000443-1"/>
    </source>
</evidence>
<dbReference type="EMBL" id="JACHWP010000001">
    <property type="protein sequence ID" value="MBB3022281.1"/>
    <property type="molecule type" value="Genomic_DNA"/>
</dbReference>
<evidence type="ECO:0000256" key="1">
    <source>
        <dbReference type="ARBA" id="ARBA00022679"/>
    </source>
</evidence>
<feature type="compositionally biased region" description="Basic and acidic residues" evidence="4">
    <location>
        <begin position="377"/>
        <end position="390"/>
    </location>
</feature>
<dbReference type="NCBIfam" id="TIGR01392">
    <property type="entry name" value="homoserO_Ac_trn"/>
    <property type="match status" value="1"/>
</dbReference>
<keyword evidence="2 6" id="KW-0012">Acyltransferase</keyword>
<keyword evidence="2" id="KW-0486">Methionine biosynthesis</keyword>
<keyword evidence="2" id="KW-0028">Amino-acid biosynthesis</keyword>
<dbReference type="InterPro" id="IPR029058">
    <property type="entry name" value="AB_hydrolase_fold"/>
</dbReference>
<dbReference type="AlphaFoldDB" id="A0A839QWA9"/>
<evidence type="ECO:0000313" key="6">
    <source>
        <dbReference type="EMBL" id="MBB3022281.1"/>
    </source>
</evidence>
<dbReference type="InterPro" id="IPR000073">
    <property type="entry name" value="AB_hydrolase_1"/>
</dbReference>